<evidence type="ECO:0000256" key="6">
    <source>
        <dbReference type="ARBA" id="ARBA00022989"/>
    </source>
</evidence>
<feature type="transmembrane region" description="Helical" evidence="9">
    <location>
        <begin position="21"/>
        <end position="42"/>
    </location>
</feature>
<evidence type="ECO:0000256" key="3">
    <source>
        <dbReference type="ARBA" id="ARBA00022448"/>
    </source>
</evidence>
<dbReference type="STRING" id="520767.ATZ99_08960"/>
<dbReference type="PANTHER" id="PTHR38438">
    <property type="entry name" value="RIBOFLAVIN TRANSPORTER RIBU"/>
    <property type="match status" value="1"/>
</dbReference>
<protein>
    <recommendedName>
        <fullName evidence="8">Riboflavin transporter</fullName>
    </recommendedName>
</protein>
<evidence type="ECO:0000256" key="1">
    <source>
        <dbReference type="ARBA" id="ARBA00004651"/>
    </source>
</evidence>
<dbReference type="GO" id="GO:0005886">
    <property type="term" value="C:plasma membrane"/>
    <property type="evidence" value="ECO:0007669"/>
    <property type="project" value="UniProtKB-SubCell"/>
</dbReference>
<evidence type="ECO:0000256" key="9">
    <source>
        <dbReference type="SAM" id="Phobius"/>
    </source>
</evidence>
<dbReference type="AlphaFoldDB" id="A0A161QC91"/>
<dbReference type="PANTHER" id="PTHR38438:SF1">
    <property type="entry name" value="RIBOFLAVIN TRANSPORTER RIBU"/>
    <property type="match status" value="1"/>
</dbReference>
<dbReference type="EMBL" id="LOHZ01000024">
    <property type="protein sequence ID" value="KYO66842.1"/>
    <property type="molecule type" value="Genomic_DNA"/>
</dbReference>
<reference evidence="10 11" key="1">
    <citation type="submission" date="2015-12" db="EMBL/GenBank/DDBJ databases">
        <title>Draft genome of Thermovenabulum gondwanense isolated from a red thermophilic microbial mat colonisisng an outflow channel of a bore well.</title>
        <authorList>
            <person name="Patel B.K."/>
        </authorList>
    </citation>
    <scope>NUCLEOTIDE SEQUENCE [LARGE SCALE GENOMIC DNA]</scope>
    <source>
        <strain evidence="10 11">R270</strain>
    </source>
</reference>
<comment type="similarity">
    <text evidence="2 8">Belongs to the prokaryotic riboflavin transporter (P-RFT) (TC 2.A.87) family.</text>
</comment>
<keyword evidence="6 9" id="KW-1133">Transmembrane helix</keyword>
<keyword evidence="4 8" id="KW-1003">Cell membrane</keyword>
<evidence type="ECO:0000256" key="2">
    <source>
        <dbReference type="ARBA" id="ARBA00005540"/>
    </source>
</evidence>
<feature type="transmembrane region" description="Helical" evidence="9">
    <location>
        <begin position="171"/>
        <end position="195"/>
    </location>
</feature>
<evidence type="ECO:0000256" key="4">
    <source>
        <dbReference type="ARBA" id="ARBA00022475"/>
    </source>
</evidence>
<evidence type="ECO:0000313" key="10">
    <source>
        <dbReference type="EMBL" id="KYO66842.1"/>
    </source>
</evidence>
<feature type="transmembrane region" description="Helical" evidence="9">
    <location>
        <begin position="54"/>
        <end position="72"/>
    </location>
</feature>
<evidence type="ECO:0000313" key="11">
    <source>
        <dbReference type="Proteomes" id="UP000075737"/>
    </source>
</evidence>
<dbReference type="Gene3D" id="1.10.1760.20">
    <property type="match status" value="1"/>
</dbReference>
<keyword evidence="5 9" id="KW-0812">Transmembrane</keyword>
<dbReference type="RefSeq" id="WP_068748048.1">
    <property type="nucleotide sequence ID" value="NZ_LOHZ01000024.1"/>
</dbReference>
<dbReference type="InterPro" id="IPR025720">
    <property type="entry name" value="RibU"/>
</dbReference>
<name>A0A161QC91_9FIRM</name>
<evidence type="ECO:0000256" key="5">
    <source>
        <dbReference type="ARBA" id="ARBA00022692"/>
    </source>
</evidence>
<comment type="subcellular location">
    <subcellularLocation>
        <location evidence="1">Cell membrane</location>
        <topology evidence="1">Multi-pass membrane protein</topology>
    </subcellularLocation>
</comment>
<feature type="transmembrane region" description="Helical" evidence="9">
    <location>
        <begin position="84"/>
        <end position="108"/>
    </location>
</feature>
<keyword evidence="11" id="KW-1185">Reference proteome</keyword>
<accession>A0A161QC91</accession>
<comment type="function">
    <text evidence="8">Probably a riboflavin-binding protein that interacts with the energy-coupling factor (ECF) ABC-transporter complex.</text>
</comment>
<dbReference type="Pfam" id="PF12822">
    <property type="entry name" value="ECF_trnsprt"/>
    <property type="match status" value="1"/>
</dbReference>
<dbReference type="Proteomes" id="UP000075737">
    <property type="component" value="Unassembled WGS sequence"/>
</dbReference>
<keyword evidence="7 8" id="KW-0472">Membrane</keyword>
<dbReference type="PIRSF" id="PIRSF037778">
    <property type="entry name" value="UCP037778_transp_RibU"/>
    <property type="match status" value="1"/>
</dbReference>
<feature type="transmembrane region" description="Helical" evidence="9">
    <location>
        <begin position="120"/>
        <end position="139"/>
    </location>
</feature>
<evidence type="ECO:0000256" key="7">
    <source>
        <dbReference type="ARBA" id="ARBA00023136"/>
    </source>
</evidence>
<dbReference type="GO" id="GO:0032217">
    <property type="term" value="F:riboflavin transmembrane transporter activity"/>
    <property type="evidence" value="ECO:0007669"/>
    <property type="project" value="UniProtKB-UniRule"/>
</dbReference>
<gene>
    <name evidence="10" type="primary">ribU</name>
    <name evidence="10" type="ORF">ATZ99_08960</name>
</gene>
<keyword evidence="3 8" id="KW-0813">Transport</keyword>
<dbReference type="InterPro" id="IPR024529">
    <property type="entry name" value="ECF_trnsprt_substrate-spec"/>
</dbReference>
<dbReference type="OrthoDB" id="9809216at2"/>
<sequence>MSSVNEKSVQSLKDVKNLTKVAVLGVLAFFIMSFEFPLPFFASFLKIDFGDIPALLAGFALGPWAGAGVEVLKNILHAIFKNQTAFIGEAANLLTGILFVVPASYVYWINKNRNTAVTGMLLGTAAMAIGMSVANYYIFIPLYQKVLNIPMDVIVSLGTKANPRIVDLKTLIVYSILPFNILKGLLLSLVTLLIYKRLSFLLHR</sequence>
<organism evidence="10 11">
    <name type="scientific">Thermovenabulum gondwanense</name>
    <dbReference type="NCBI Taxonomy" id="520767"/>
    <lineage>
        <taxon>Bacteria</taxon>
        <taxon>Bacillati</taxon>
        <taxon>Bacillota</taxon>
        <taxon>Clostridia</taxon>
        <taxon>Thermosediminibacterales</taxon>
        <taxon>Thermosediminibacteraceae</taxon>
        <taxon>Thermovenabulum</taxon>
    </lineage>
</organism>
<evidence type="ECO:0000256" key="8">
    <source>
        <dbReference type="PIRNR" id="PIRNR037778"/>
    </source>
</evidence>
<proteinExistence type="inferred from homology"/>
<comment type="caution">
    <text evidence="10">The sequence shown here is derived from an EMBL/GenBank/DDBJ whole genome shotgun (WGS) entry which is preliminary data.</text>
</comment>